<dbReference type="RefSeq" id="WP_202016239.1">
    <property type="nucleotide sequence ID" value="NZ_JAERRB010000018.1"/>
</dbReference>
<name>A0ABS1L2D3_9BACT</name>
<proteinExistence type="predicted"/>
<accession>A0ABS1L2D3</accession>
<dbReference type="Gene3D" id="1.10.10.60">
    <property type="entry name" value="Homeodomain-like"/>
    <property type="match status" value="1"/>
</dbReference>
<evidence type="ECO:0000313" key="4">
    <source>
        <dbReference type="EMBL" id="MBL0745677.1"/>
    </source>
</evidence>
<dbReference type="Pfam" id="PF12833">
    <property type="entry name" value="HTH_18"/>
    <property type="match status" value="1"/>
</dbReference>
<keyword evidence="5" id="KW-1185">Reference proteome</keyword>
<dbReference type="EMBL" id="JAERRB010000018">
    <property type="protein sequence ID" value="MBL0745677.1"/>
    <property type="molecule type" value="Genomic_DNA"/>
</dbReference>
<dbReference type="InterPro" id="IPR018060">
    <property type="entry name" value="HTH_AraC"/>
</dbReference>
<keyword evidence="1" id="KW-0805">Transcription regulation</keyword>
<organism evidence="4 5">
    <name type="scientific">Chryseolinea lacunae</name>
    <dbReference type="NCBI Taxonomy" id="2801331"/>
    <lineage>
        <taxon>Bacteria</taxon>
        <taxon>Pseudomonadati</taxon>
        <taxon>Bacteroidota</taxon>
        <taxon>Cytophagia</taxon>
        <taxon>Cytophagales</taxon>
        <taxon>Fulvivirgaceae</taxon>
        <taxon>Chryseolinea</taxon>
    </lineage>
</organism>
<dbReference type="SUPFAM" id="SSF46689">
    <property type="entry name" value="Homeodomain-like"/>
    <property type="match status" value="1"/>
</dbReference>
<evidence type="ECO:0000256" key="1">
    <source>
        <dbReference type="ARBA" id="ARBA00023015"/>
    </source>
</evidence>
<feature type="domain" description="HTH araC/xylS-type" evidence="3">
    <location>
        <begin position="1"/>
        <end position="67"/>
    </location>
</feature>
<dbReference type="PROSITE" id="PS01124">
    <property type="entry name" value="HTH_ARAC_FAMILY_2"/>
    <property type="match status" value="1"/>
</dbReference>
<evidence type="ECO:0000313" key="5">
    <source>
        <dbReference type="Proteomes" id="UP000613030"/>
    </source>
</evidence>
<dbReference type="InterPro" id="IPR009057">
    <property type="entry name" value="Homeodomain-like_sf"/>
</dbReference>
<comment type="caution">
    <text evidence="4">The sequence shown here is derived from an EMBL/GenBank/DDBJ whole genome shotgun (WGS) entry which is preliminary data.</text>
</comment>
<protein>
    <submittedName>
        <fullName evidence="4">Helix-turn-helix domain-containing protein</fullName>
    </submittedName>
</protein>
<keyword evidence="2" id="KW-0804">Transcription</keyword>
<reference evidence="4 5" key="1">
    <citation type="submission" date="2021-01" db="EMBL/GenBank/DDBJ databases">
        <title>Chryseolinea sp. Jin1 Genome sequencing and assembly.</title>
        <authorList>
            <person name="Kim I."/>
        </authorList>
    </citation>
    <scope>NUCLEOTIDE SEQUENCE [LARGE SCALE GENOMIC DNA]</scope>
    <source>
        <strain evidence="4 5">Jin1</strain>
    </source>
</reference>
<evidence type="ECO:0000256" key="2">
    <source>
        <dbReference type="ARBA" id="ARBA00023163"/>
    </source>
</evidence>
<gene>
    <name evidence="4" type="ORF">JI741_30875</name>
</gene>
<sequence>MQRKNLTRQNTEQHIYNHVIEKTRELLTRTNLSVSEIAFELRVYFPQSLNKLFKNKTGATPLHYRNSFN</sequence>
<dbReference type="Proteomes" id="UP000613030">
    <property type="component" value="Unassembled WGS sequence"/>
</dbReference>
<evidence type="ECO:0000259" key="3">
    <source>
        <dbReference type="PROSITE" id="PS01124"/>
    </source>
</evidence>